<dbReference type="InterPro" id="IPR011251">
    <property type="entry name" value="Luciferase-like_dom"/>
</dbReference>
<evidence type="ECO:0000313" key="2">
    <source>
        <dbReference type="EMBL" id="MCF2531206.1"/>
    </source>
</evidence>
<protein>
    <submittedName>
        <fullName evidence="2">TIGR03617 family F420-dependent LLM class oxidoreductase</fullName>
        <ecNumber evidence="2">1.-.-.-</ecNumber>
    </submittedName>
</protein>
<dbReference type="Pfam" id="PF00296">
    <property type="entry name" value="Bac_luciferase"/>
    <property type="match status" value="1"/>
</dbReference>
<sequence>MKVYTGMDPRLPLREVAAHARRAEAAGYDGLQVAETVHDAFGVALLALEHTERITVRTSVALAFVRAPLLTAYASWDLAKFSGGRFQLGLGTQIRQNIEDRYGMPWSEPAARMREYVTAVRTAFATFRTGERPAYEGEHYRMTRMQPYFNPGPDAETPEPRIYLGGVNRAMCALAGELADGFVTHPTNSNPRYLDEICRPGLTAGADAAGRTLADLELVAGTQIVAGATAAEVAAERERQRRLFAFLYSTPAYRRTLELCGMAGLQEKLAALIRADDWAALPALVTDEVLDALVPIGTYAELPDLIRTRWSTRADAVTVPLPADPAHDALVAEVVAALQTP</sequence>
<proteinExistence type="predicted"/>
<keyword evidence="3" id="KW-1185">Reference proteome</keyword>
<name>A0AA41Q4J9_9ACTN</name>
<evidence type="ECO:0000313" key="3">
    <source>
        <dbReference type="Proteomes" id="UP001165378"/>
    </source>
</evidence>
<dbReference type="InterPro" id="IPR036661">
    <property type="entry name" value="Luciferase-like_sf"/>
</dbReference>
<dbReference type="InterPro" id="IPR050564">
    <property type="entry name" value="F420-G6PD/mer"/>
</dbReference>
<dbReference type="AlphaFoldDB" id="A0AA41Q4J9"/>
<dbReference type="Gene3D" id="3.20.20.30">
    <property type="entry name" value="Luciferase-like domain"/>
    <property type="match status" value="1"/>
</dbReference>
<dbReference type="EC" id="1.-.-.-" evidence="2"/>
<dbReference type="PANTHER" id="PTHR43244">
    <property type="match status" value="1"/>
</dbReference>
<dbReference type="Proteomes" id="UP001165378">
    <property type="component" value="Unassembled WGS sequence"/>
</dbReference>
<dbReference type="NCBIfam" id="TIGR03617">
    <property type="entry name" value="F420_MSMEG_2256"/>
    <property type="match status" value="1"/>
</dbReference>
<gene>
    <name evidence="2" type="ORF">LZ495_28860</name>
</gene>
<dbReference type="SUPFAM" id="SSF51679">
    <property type="entry name" value="Bacterial luciferase-like"/>
    <property type="match status" value="1"/>
</dbReference>
<evidence type="ECO:0000259" key="1">
    <source>
        <dbReference type="Pfam" id="PF00296"/>
    </source>
</evidence>
<comment type="caution">
    <text evidence="2">The sequence shown here is derived from an EMBL/GenBank/DDBJ whole genome shotgun (WGS) entry which is preliminary data.</text>
</comment>
<dbReference type="RefSeq" id="WP_235055874.1">
    <property type="nucleotide sequence ID" value="NZ_JAKFHA010000022.1"/>
</dbReference>
<accession>A0AA41Q4J9</accession>
<feature type="domain" description="Luciferase-like" evidence="1">
    <location>
        <begin position="12"/>
        <end position="309"/>
    </location>
</feature>
<dbReference type="PANTHER" id="PTHR43244:SF2">
    <property type="entry name" value="CONSERVED HYPOTHETICAL ALANINE AND PROLINE-RICH PROTEIN"/>
    <property type="match status" value="1"/>
</dbReference>
<dbReference type="GO" id="GO:0016705">
    <property type="term" value="F:oxidoreductase activity, acting on paired donors, with incorporation or reduction of molecular oxygen"/>
    <property type="evidence" value="ECO:0007669"/>
    <property type="project" value="InterPro"/>
</dbReference>
<reference evidence="2" key="1">
    <citation type="submission" date="2022-01" db="EMBL/GenBank/DDBJ databases">
        <title>Genome-Based Taxonomic Classification of the Phylum Actinobacteria.</title>
        <authorList>
            <person name="Gao Y."/>
        </authorList>
    </citation>
    <scope>NUCLEOTIDE SEQUENCE</scope>
    <source>
        <strain evidence="2">KLBMP 8922</strain>
    </source>
</reference>
<dbReference type="InterPro" id="IPR019919">
    <property type="entry name" value="Lucif-like_OxRdtase_MSMEG_2256"/>
</dbReference>
<keyword evidence="2" id="KW-0560">Oxidoreductase</keyword>
<dbReference type="EMBL" id="JAKFHA010000022">
    <property type="protein sequence ID" value="MCF2531206.1"/>
    <property type="molecule type" value="Genomic_DNA"/>
</dbReference>
<organism evidence="2 3">
    <name type="scientific">Yinghuangia soli</name>
    <dbReference type="NCBI Taxonomy" id="2908204"/>
    <lineage>
        <taxon>Bacteria</taxon>
        <taxon>Bacillati</taxon>
        <taxon>Actinomycetota</taxon>
        <taxon>Actinomycetes</taxon>
        <taxon>Kitasatosporales</taxon>
        <taxon>Streptomycetaceae</taxon>
        <taxon>Yinghuangia</taxon>
    </lineage>
</organism>
<dbReference type="CDD" id="cd01097">
    <property type="entry name" value="Tetrahydromethanopterin_reductase"/>
    <property type="match status" value="1"/>
</dbReference>